<reference evidence="1 2" key="1">
    <citation type="journal article" date="2016" name="Nat. Commun.">
        <title>Thousands of microbial genomes shed light on interconnected biogeochemical processes in an aquifer system.</title>
        <authorList>
            <person name="Anantharaman K."/>
            <person name="Brown C.T."/>
            <person name="Hug L.A."/>
            <person name="Sharon I."/>
            <person name="Castelle C.J."/>
            <person name="Probst A.J."/>
            <person name="Thomas B.C."/>
            <person name="Singh A."/>
            <person name="Wilkins M.J."/>
            <person name="Karaoz U."/>
            <person name="Brodie E.L."/>
            <person name="Williams K.H."/>
            <person name="Hubbard S.S."/>
            <person name="Banfield J.F."/>
        </authorList>
    </citation>
    <scope>NUCLEOTIDE SEQUENCE [LARGE SCALE GENOMIC DNA]</scope>
</reference>
<dbReference type="SUPFAM" id="SSF51445">
    <property type="entry name" value="(Trans)glycosidases"/>
    <property type="match status" value="1"/>
</dbReference>
<evidence type="ECO:0008006" key="3">
    <source>
        <dbReference type="Google" id="ProtNLM"/>
    </source>
</evidence>
<dbReference type="AlphaFoldDB" id="A0A1F5ZG69"/>
<organism evidence="1 2">
    <name type="scientific">Candidatus Gottesmanbacteria bacterium RBG_13_45_10</name>
    <dbReference type="NCBI Taxonomy" id="1798370"/>
    <lineage>
        <taxon>Bacteria</taxon>
        <taxon>Candidatus Gottesmaniibacteriota</taxon>
    </lineage>
</organism>
<accession>A0A1F5ZG69</accession>
<name>A0A1F5ZG69_9BACT</name>
<dbReference type="STRING" id="1798370.A2Z00_00465"/>
<dbReference type="Proteomes" id="UP000177268">
    <property type="component" value="Unassembled WGS sequence"/>
</dbReference>
<dbReference type="SUPFAM" id="SSF49464">
    <property type="entry name" value="Carboxypeptidase regulatory domain-like"/>
    <property type="match status" value="1"/>
</dbReference>
<sequence>MKRLIIISIVLIVFLLALLLKRNVTSTTDKATWWAFQSVDTMKYSRDASREKLNDPSFDQTIDTQVKNIADTGATHVAIATPYDEEFVPILKRWVAAARKYHLNVWFRGNWSGWEKWFGYTGISREEHITKTRDFILNHPGVFEDGDIFSGCPECENGGPGNPQITGDVRGYRKFLIDEYQVTKDAFIQIGKRVASNYFSMNGDVAKLIMDKPTTLALDGIVTIDHYVASPDRLVLDIRALAAQSGGRVVLGEFGAPILDIHGPMDEEAQARYLNETFRKLVSVDQLIGINYWVSVGGSTKLWNDDGNPRKAVSVITEYFTPRVITGHVINQFRKPIANAEVSSVYRNVKTAIDGNFNLPIIEGDAAITIHVNGYTDKELVINKNDLNIKIVMEKPYQNIIYMILDYIKSLFTKSP</sequence>
<evidence type="ECO:0000313" key="1">
    <source>
        <dbReference type="EMBL" id="OGG11391.1"/>
    </source>
</evidence>
<evidence type="ECO:0000313" key="2">
    <source>
        <dbReference type="Proteomes" id="UP000177268"/>
    </source>
</evidence>
<dbReference type="InterPro" id="IPR008969">
    <property type="entry name" value="CarboxyPept-like_regulatory"/>
</dbReference>
<dbReference type="Gene3D" id="2.60.40.1120">
    <property type="entry name" value="Carboxypeptidase-like, regulatory domain"/>
    <property type="match status" value="1"/>
</dbReference>
<dbReference type="EMBL" id="MFIZ01000030">
    <property type="protein sequence ID" value="OGG11391.1"/>
    <property type="molecule type" value="Genomic_DNA"/>
</dbReference>
<gene>
    <name evidence="1" type="ORF">A2Z00_00465</name>
</gene>
<protein>
    <recommendedName>
        <fullName evidence="3">Glycoside hydrolase family 5 domain-containing protein</fullName>
    </recommendedName>
</protein>
<proteinExistence type="predicted"/>
<comment type="caution">
    <text evidence="1">The sequence shown here is derived from an EMBL/GenBank/DDBJ whole genome shotgun (WGS) entry which is preliminary data.</text>
</comment>
<dbReference type="InterPro" id="IPR017853">
    <property type="entry name" value="GH"/>
</dbReference>